<protein>
    <submittedName>
        <fullName evidence="12">HemY protein</fullName>
    </submittedName>
</protein>
<evidence type="ECO:0000313" key="13">
    <source>
        <dbReference type="Proteomes" id="UP000294914"/>
    </source>
</evidence>
<dbReference type="UniPathway" id="UPA00252"/>
<evidence type="ECO:0000256" key="3">
    <source>
        <dbReference type="ARBA" id="ARBA00004744"/>
    </source>
</evidence>
<feature type="domain" description="HemY N-terminal" evidence="11">
    <location>
        <begin position="26"/>
        <end position="131"/>
    </location>
</feature>
<keyword evidence="4" id="KW-1003">Cell membrane</keyword>
<keyword evidence="6 10" id="KW-0812">Transmembrane</keyword>
<comment type="function">
    <text evidence="1">Involved in a late step of protoheme IX synthesis.</text>
</comment>
<dbReference type="Proteomes" id="UP000294914">
    <property type="component" value="Unassembled WGS sequence"/>
</dbReference>
<dbReference type="EMBL" id="SOQX01000001">
    <property type="protein sequence ID" value="TDY03743.1"/>
    <property type="molecule type" value="Genomic_DNA"/>
</dbReference>
<keyword evidence="7 10" id="KW-1133">Transmembrane helix</keyword>
<evidence type="ECO:0000256" key="4">
    <source>
        <dbReference type="ARBA" id="ARBA00022475"/>
    </source>
</evidence>
<evidence type="ECO:0000313" key="12">
    <source>
        <dbReference type="EMBL" id="TDY03743.1"/>
    </source>
</evidence>
<evidence type="ECO:0000256" key="1">
    <source>
        <dbReference type="ARBA" id="ARBA00002962"/>
    </source>
</evidence>
<dbReference type="InterPro" id="IPR011990">
    <property type="entry name" value="TPR-like_helical_dom_sf"/>
</dbReference>
<evidence type="ECO:0000259" key="11">
    <source>
        <dbReference type="Pfam" id="PF07219"/>
    </source>
</evidence>
<dbReference type="NCBIfam" id="TIGR00540">
    <property type="entry name" value="TPR_hemY_coli"/>
    <property type="match status" value="1"/>
</dbReference>
<evidence type="ECO:0000256" key="9">
    <source>
        <dbReference type="ARBA" id="ARBA00023244"/>
    </source>
</evidence>
<evidence type="ECO:0000256" key="8">
    <source>
        <dbReference type="ARBA" id="ARBA00023136"/>
    </source>
</evidence>
<keyword evidence="5" id="KW-0997">Cell inner membrane</keyword>
<organism evidence="12 13">
    <name type="scientific">Thiohalophilus thiocyanatoxydans</name>
    <dbReference type="NCBI Taxonomy" id="381308"/>
    <lineage>
        <taxon>Bacteria</taxon>
        <taxon>Pseudomonadati</taxon>
        <taxon>Pseudomonadota</taxon>
        <taxon>Gammaproteobacteria</taxon>
        <taxon>Thiohalomonadales</taxon>
        <taxon>Thiohalophilaceae</taxon>
        <taxon>Thiohalophilus</taxon>
    </lineage>
</organism>
<dbReference type="AlphaFoldDB" id="A0A4R8J1M5"/>
<dbReference type="InterPro" id="IPR005254">
    <property type="entry name" value="Heme_biosyn_assoc_TPR_pro"/>
</dbReference>
<keyword evidence="8 10" id="KW-0472">Membrane</keyword>
<evidence type="ECO:0000256" key="2">
    <source>
        <dbReference type="ARBA" id="ARBA00004429"/>
    </source>
</evidence>
<dbReference type="RefSeq" id="WP_134080329.1">
    <property type="nucleotide sequence ID" value="NZ_SOQX01000001.1"/>
</dbReference>
<proteinExistence type="predicted"/>
<accession>A0A4R8J1M5</accession>
<reference evidence="12 13" key="1">
    <citation type="submission" date="2019-03" db="EMBL/GenBank/DDBJ databases">
        <title>Genomic Encyclopedia of Type Strains, Phase IV (KMG-IV): sequencing the most valuable type-strain genomes for metagenomic binning, comparative biology and taxonomic classification.</title>
        <authorList>
            <person name="Goeker M."/>
        </authorList>
    </citation>
    <scope>NUCLEOTIDE SEQUENCE [LARGE SCALE GENOMIC DNA]</scope>
    <source>
        <strain evidence="12 13">DSM 16326</strain>
    </source>
</reference>
<evidence type="ECO:0000256" key="5">
    <source>
        <dbReference type="ARBA" id="ARBA00022519"/>
    </source>
</evidence>
<dbReference type="SUPFAM" id="SSF48452">
    <property type="entry name" value="TPR-like"/>
    <property type="match status" value="2"/>
</dbReference>
<dbReference type="GO" id="GO:0006779">
    <property type="term" value="P:porphyrin-containing compound biosynthetic process"/>
    <property type="evidence" value="ECO:0007669"/>
    <property type="project" value="UniProtKB-KW"/>
</dbReference>
<dbReference type="InterPro" id="IPR010817">
    <property type="entry name" value="HemY_N"/>
</dbReference>
<evidence type="ECO:0000256" key="6">
    <source>
        <dbReference type="ARBA" id="ARBA00022692"/>
    </source>
</evidence>
<keyword evidence="9" id="KW-0627">Porphyrin biosynthesis</keyword>
<evidence type="ECO:0000256" key="10">
    <source>
        <dbReference type="SAM" id="Phobius"/>
    </source>
</evidence>
<dbReference type="Pfam" id="PF07219">
    <property type="entry name" value="HemY_N"/>
    <property type="match status" value="1"/>
</dbReference>
<keyword evidence="13" id="KW-1185">Reference proteome</keyword>
<dbReference type="GO" id="GO:0005886">
    <property type="term" value="C:plasma membrane"/>
    <property type="evidence" value="ECO:0007669"/>
    <property type="project" value="UniProtKB-SubCell"/>
</dbReference>
<dbReference type="InterPro" id="IPR019734">
    <property type="entry name" value="TPR_rpt"/>
</dbReference>
<comment type="caution">
    <text evidence="12">The sequence shown here is derived from an EMBL/GenBank/DDBJ whole genome shotgun (WGS) entry which is preliminary data.</text>
</comment>
<sequence>MKGLFYAFLILLGAVLLGLLAYQDPGYVLISRGQSTVEMTLSLFVSAIVLGFILLYFLIRLVVRSWHVPANLRRWRKLRRRRKARHASNRGLIELAEGNWRRAERALIKHVKESDTPLLNYLSAARAAQKQHAHERRDHYLSLAHHSAPGADVAVGLTQAELQLAHGQLEQSLASLMHLQSLAPHHPHVLYLLMQLYEQLHSWSDLQALLPQLDKYKVLEETEHNQLSKKVYLNLLQMNRHRAETLNKIWQQLPRDLRQDQALIEEYARDLIDLAQHDAAETVLREAIKRDYNNELVRLYGLASSTTPERQLQQAEHWLKGRENNANLLLALGRLARRCDLWGKARSYLEASLGNHELAETYRELGQLLDKLNEREQAADCYRKGLLLLSV</sequence>
<dbReference type="GO" id="GO:0042168">
    <property type="term" value="P:heme metabolic process"/>
    <property type="evidence" value="ECO:0007669"/>
    <property type="project" value="InterPro"/>
</dbReference>
<comment type="subcellular location">
    <subcellularLocation>
        <location evidence="2">Cell inner membrane</location>
        <topology evidence="2">Multi-pass membrane protein</topology>
    </subcellularLocation>
</comment>
<feature type="transmembrane region" description="Helical" evidence="10">
    <location>
        <begin position="39"/>
        <end position="63"/>
    </location>
</feature>
<name>A0A4R8J1M5_9GAMM</name>
<dbReference type="Gene3D" id="1.25.40.10">
    <property type="entry name" value="Tetratricopeptide repeat domain"/>
    <property type="match status" value="2"/>
</dbReference>
<dbReference type="OrthoDB" id="7053339at2"/>
<evidence type="ECO:0000256" key="7">
    <source>
        <dbReference type="ARBA" id="ARBA00022989"/>
    </source>
</evidence>
<comment type="pathway">
    <text evidence="3">Porphyrin-containing compound metabolism; protoheme biosynthesis.</text>
</comment>
<gene>
    <name evidence="12" type="ORF">EDC23_0112</name>
</gene>
<dbReference type="Pfam" id="PF13181">
    <property type="entry name" value="TPR_8"/>
    <property type="match status" value="1"/>
</dbReference>